<evidence type="ECO:0008006" key="5">
    <source>
        <dbReference type="Google" id="ProtNLM"/>
    </source>
</evidence>
<dbReference type="GO" id="GO:0043448">
    <property type="term" value="P:alkane catabolic process"/>
    <property type="evidence" value="ECO:0007669"/>
    <property type="project" value="TreeGrafter"/>
</dbReference>
<dbReference type="PANTHER" id="PTHR39335">
    <property type="entry name" value="BLL4220 PROTEIN"/>
    <property type="match status" value="1"/>
</dbReference>
<evidence type="ECO:0000256" key="2">
    <source>
        <dbReference type="SAM" id="SignalP"/>
    </source>
</evidence>
<gene>
    <name evidence="3" type="ORF">F7O44_24880</name>
</gene>
<protein>
    <recommendedName>
        <fullName evidence="5">Lipoprotein</fullName>
    </recommendedName>
</protein>
<dbReference type="Pfam" id="PF03640">
    <property type="entry name" value="Lipoprotein_15"/>
    <property type="match status" value="2"/>
</dbReference>
<dbReference type="RefSeq" id="WP_162453026.1">
    <property type="nucleotide sequence ID" value="NZ_WLZY01000011.1"/>
</dbReference>
<sequence>MNSHLRRSFALAGVAALLSLSACGTDDDAADTEANDDVAAEGNGDVVAVTESSLGEILVDGDGMTLYLFTVDEPGVSNCDEDCLEVWPPMEGEPEAGSGVNADLLGSTEHDDGTVQATYGDWPLYYYAGDAAPGDLDGQGLNDVWFVLDADGNAVEGTPADDAEDADDDDDDGGSVY</sequence>
<dbReference type="PANTHER" id="PTHR39335:SF1">
    <property type="entry name" value="BLL4220 PROTEIN"/>
    <property type="match status" value="1"/>
</dbReference>
<keyword evidence="2" id="KW-0732">Signal</keyword>
<feature type="signal peptide" evidence="2">
    <location>
        <begin position="1"/>
        <end position="24"/>
    </location>
</feature>
<evidence type="ECO:0000313" key="4">
    <source>
        <dbReference type="Proteomes" id="UP000460435"/>
    </source>
</evidence>
<dbReference type="Proteomes" id="UP000460435">
    <property type="component" value="Unassembled WGS sequence"/>
</dbReference>
<evidence type="ECO:0000313" key="3">
    <source>
        <dbReference type="EMBL" id="NDL60314.1"/>
    </source>
</evidence>
<dbReference type="EMBL" id="WLZY01000011">
    <property type="protein sequence ID" value="NDL60314.1"/>
    <property type="molecule type" value="Genomic_DNA"/>
</dbReference>
<feature type="compositionally biased region" description="Acidic residues" evidence="1">
    <location>
        <begin position="159"/>
        <end position="177"/>
    </location>
</feature>
<organism evidence="3 4">
    <name type="scientific">Phytoactinopolyspora mesophila</name>
    <dbReference type="NCBI Taxonomy" id="2650750"/>
    <lineage>
        <taxon>Bacteria</taxon>
        <taxon>Bacillati</taxon>
        <taxon>Actinomycetota</taxon>
        <taxon>Actinomycetes</taxon>
        <taxon>Jiangellales</taxon>
        <taxon>Jiangellaceae</taxon>
        <taxon>Phytoactinopolyspora</taxon>
    </lineage>
</organism>
<reference evidence="3 4" key="1">
    <citation type="submission" date="2019-11" db="EMBL/GenBank/DDBJ databases">
        <authorList>
            <person name="Li X.-J."/>
            <person name="Feng X.-M."/>
        </authorList>
    </citation>
    <scope>NUCLEOTIDE SEQUENCE [LARGE SCALE GENOMIC DNA]</scope>
    <source>
        <strain evidence="3 4">XMNu-373</strain>
    </source>
</reference>
<accession>A0A7K3MAJ4</accession>
<proteinExistence type="predicted"/>
<keyword evidence="4" id="KW-1185">Reference proteome</keyword>
<dbReference type="AlphaFoldDB" id="A0A7K3MAJ4"/>
<dbReference type="PROSITE" id="PS51257">
    <property type="entry name" value="PROKAR_LIPOPROTEIN"/>
    <property type="match status" value="1"/>
</dbReference>
<feature type="region of interest" description="Disordered" evidence="1">
    <location>
        <begin position="153"/>
        <end position="177"/>
    </location>
</feature>
<feature type="chain" id="PRO_5039233402" description="Lipoprotein" evidence="2">
    <location>
        <begin position="25"/>
        <end position="177"/>
    </location>
</feature>
<evidence type="ECO:0000256" key="1">
    <source>
        <dbReference type="SAM" id="MobiDB-lite"/>
    </source>
</evidence>
<name>A0A7K3MAJ4_9ACTN</name>
<dbReference type="InterPro" id="IPR005297">
    <property type="entry name" value="Lipoprotein_repeat"/>
</dbReference>
<comment type="caution">
    <text evidence="3">The sequence shown here is derived from an EMBL/GenBank/DDBJ whole genome shotgun (WGS) entry which is preliminary data.</text>
</comment>